<dbReference type="EMBL" id="JACHXG010000003">
    <property type="protein sequence ID" value="MBB3088917.1"/>
    <property type="molecule type" value="Genomic_DNA"/>
</dbReference>
<gene>
    <name evidence="3" type="ORF">FHS12_001858</name>
</gene>
<comment type="caution">
    <text evidence="3">The sequence shown here is derived from an EMBL/GenBank/DDBJ whole genome shotgun (WGS) entry which is preliminary data.</text>
</comment>
<evidence type="ECO:0000259" key="2">
    <source>
        <dbReference type="Pfam" id="PF13625"/>
    </source>
</evidence>
<dbReference type="Pfam" id="PF13280">
    <property type="entry name" value="WYL"/>
    <property type="match status" value="1"/>
</dbReference>
<accession>A0A7W5F8G8</accession>
<dbReference type="InterPro" id="IPR026881">
    <property type="entry name" value="WYL_dom"/>
</dbReference>
<dbReference type="InterPro" id="IPR032830">
    <property type="entry name" value="XPB/Ssl2_N"/>
</dbReference>
<dbReference type="AlphaFoldDB" id="A0A7W5F8G8"/>
<dbReference type="PROSITE" id="PS52050">
    <property type="entry name" value="WYL"/>
    <property type="match status" value="1"/>
</dbReference>
<sequence>MNAEVDATTRALSHLEDTCLVWHSLNGLRAVTGVAALLPGSPGVSGLQPFAGHLGSDQEEVVRRLAAVSTEARAMLEAVDTGGGQASSSRARPRVSVADAAGPAEELIAHGLLVPSGDEMLILPGEVGVALRGGRTTLAPADVPPPLPTSSRPSAQVDRAAAGAAFELVRNLELLLDAWGARPPRSLRGGAGLTVRDLRATAERLHVSEPTAALLIEVAWAAGLLALGTDEEGNPSWMPTVLYDQWLEQPLAARWAHAAGAWLATPRLPGLVGQRDPAGKTWNALAPDMAGASAAETRRLALRLLADLADGEVLAAGTGPAAVVARMAWERPRRPRTRTESRESLVAWTLSEAETLGLAALGGLAAYGRLLVAGEDPIPTLAGMLPEPVDHVLLQGDLTAVAPGPLEPALARTLAVVATVESHGGAMVYRFTKESVRRAMDRGWTAAEIQAFLAAASRTPVPQALAYLVDDTARTFGTIRVGFAAAYLRSDDEAALAELLAHPAARSLGLRRLAPTVVLSTVALDSLLPRLRELGLAPVVEAPDGSVHVARPDAKRAKVRTGQRPAGVQEAHLAARATAVAARVKAGDETATARPTPPEPASTVAILHEAIDAGEKVVISYVDGRGVAGEAHVEPLGLDGGSLAARVEDDVRSFALSRIRSVRPTQP</sequence>
<reference evidence="3 4" key="1">
    <citation type="submission" date="2020-08" db="EMBL/GenBank/DDBJ databases">
        <title>Genomic Encyclopedia of Type Strains, Phase III (KMG-III): the genomes of soil and plant-associated and newly described type strains.</title>
        <authorList>
            <person name="Whitman W."/>
        </authorList>
    </citation>
    <scope>NUCLEOTIDE SEQUENCE [LARGE SCALE GENOMIC DNA]</scope>
    <source>
        <strain evidence="3 4">CECT 3302</strain>
    </source>
</reference>
<dbReference type="Proteomes" id="UP000577707">
    <property type="component" value="Unassembled WGS sequence"/>
</dbReference>
<evidence type="ECO:0000259" key="1">
    <source>
        <dbReference type="Pfam" id="PF13280"/>
    </source>
</evidence>
<protein>
    <recommendedName>
        <fullName evidence="5">Helicase XPB/Ssl2 N-terminal domain-containing protein</fullName>
    </recommendedName>
</protein>
<feature type="domain" description="WYL" evidence="1">
    <location>
        <begin position="604"/>
        <end position="663"/>
    </location>
</feature>
<keyword evidence="4" id="KW-1185">Reference proteome</keyword>
<dbReference type="Pfam" id="PF13625">
    <property type="entry name" value="Helicase_C_3"/>
    <property type="match status" value="1"/>
</dbReference>
<evidence type="ECO:0000313" key="4">
    <source>
        <dbReference type="Proteomes" id="UP000577707"/>
    </source>
</evidence>
<organism evidence="3 4">
    <name type="scientific">Nocardioides albus</name>
    <dbReference type="NCBI Taxonomy" id="1841"/>
    <lineage>
        <taxon>Bacteria</taxon>
        <taxon>Bacillati</taxon>
        <taxon>Actinomycetota</taxon>
        <taxon>Actinomycetes</taxon>
        <taxon>Propionibacteriales</taxon>
        <taxon>Nocardioidaceae</taxon>
        <taxon>Nocardioides</taxon>
    </lineage>
</organism>
<proteinExistence type="predicted"/>
<evidence type="ECO:0008006" key="5">
    <source>
        <dbReference type="Google" id="ProtNLM"/>
    </source>
</evidence>
<evidence type="ECO:0000313" key="3">
    <source>
        <dbReference type="EMBL" id="MBB3088917.1"/>
    </source>
</evidence>
<feature type="domain" description="Helicase XPB/Ssl2 N-terminal" evidence="2">
    <location>
        <begin position="392"/>
        <end position="514"/>
    </location>
</feature>
<name>A0A7W5F8G8_9ACTN</name>